<keyword evidence="1" id="KW-0472">Membrane</keyword>
<keyword evidence="1" id="KW-1133">Transmembrane helix</keyword>
<feature type="transmembrane region" description="Helical" evidence="1">
    <location>
        <begin position="158"/>
        <end position="184"/>
    </location>
</feature>
<feature type="transmembrane region" description="Helical" evidence="1">
    <location>
        <begin position="134"/>
        <end position="152"/>
    </location>
</feature>
<organism evidence="2 3">
    <name type="scientific">Patellaria atrata CBS 101060</name>
    <dbReference type="NCBI Taxonomy" id="1346257"/>
    <lineage>
        <taxon>Eukaryota</taxon>
        <taxon>Fungi</taxon>
        <taxon>Dikarya</taxon>
        <taxon>Ascomycota</taxon>
        <taxon>Pezizomycotina</taxon>
        <taxon>Dothideomycetes</taxon>
        <taxon>Dothideomycetes incertae sedis</taxon>
        <taxon>Patellariales</taxon>
        <taxon>Patellariaceae</taxon>
        <taxon>Patellaria</taxon>
    </lineage>
</organism>
<evidence type="ECO:0000256" key="1">
    <source>
        <dbReference type="SAM" id="Phobius"/>
    </source>
</evidence>
<feature type="transmembrane region" description="Helical" evidence="1">
    <location>
        <begin position="239"/>
        <end position="257"/>
    </location>
</feature>
<dbReference type="Proteomes" id="UP000799429">
    <property type="component" value="Unassembled WGS sequence"/>
</dbReference>
<keyword evidence="3" id="KW-1185">Reference proteome</keyword>
<feature type="transmembrane region" description="Helical" evidence="1">
    <location>
        <begin position="210"/>
        <end position="233"/>
    </location>
</feature>
<evidence type="ECO:0000313" key="2">
    <source>
        <dbReference type="EMBL" id="KAF2841814.1"/>
    </source>
</evidence>
<feature type="transmembrane region" description="Helical" evidence="1">
    <location>
        <begin position="12"/>
        <end position="31"/>
    </location>
</feature>
<dbReference type="EMBL" id="MU006090">
    <property type="protein sequence ID" value="KAF2841814.1"/>
    <property type="molecule type" value="Genomic_DNA"/>
</dbReference>
<sequence length="340" mass="39015">MSASYEVSNVKPITIFSSYMLLAITLTSFIIRRLIQSSPTSIRPKNDTFKIILFSILAIISLGTTWFYMLEFFKYSYRLWAERRDIKLPESFQAGLLSIGSNDKHSLRLGSWLKDSKLFKEAWGTALETPLRQWWTQQIFFFAALLSLLMSYEVHISHAWAFVLLGQLVAISFASNLFFLAVLVKSESSKSRSKIKTKDFLEEKPVDPSWIVSFIFQGIPLIFTLVCVVLIPYVQETQYFLPVLLVPHAVLFIPPLLPQLVKGSSSVFQRDNTNRKALLETIFVLSFTFLQITATTKSVDNWRFEPIWQTLYEHPAVSSVGWDVIMCTISYTLWTLVGKS</sequence>
<proteinExistence type="predicted"/>
<reference evidence="2" key="1">
    <citation type="journal article" date="2020" name="Stud. Mycol.">
        <title>101 Dothideomycetes genomes: a test case for predicting lifestyles and emergence of pathogens.</title>
        <authorList>
            <person name="Haridas S."/>
            <person name="Albert R."/>
            <person name="Binder M."/>
            <person name="Bloem J."/>
            <person name="Labutti K."/>
            <person name="Salamov A."/>
            <person name="Andreopoulos B."/>
            <person name="Baker S."/>
            <person name="Barry K."/>
            <person name="Bills G."/>
            <person name="Bluhm B."/>
            <person name="Cannon C."/>
            <person name="Castanera R."/>
            <person name="Culley D."/>
            <person name="Daum C."/>
            <person name="Ezra D."/>
            <person name="Gonzalez J."/>
            <person name="Henrissat B."/>
            <person name="Kuo A."/>
            <person name="Liang C."/>
            <person name="Lipzen A."/>
            <person name="Lutzoni F."/>
            <person name="Magnuson J."/>
            <person name="Mondo S."/>
            <person name="Nolan M."/>
            <person name="Ohm R."/>
            <person name="Pangilinan J."/>
            <person name="Park H.-J."/>
            <person name="Ramirez L."/>
            <person name="Alfaro M."/>
            <person name="Sun H."/>
            <person name="Tritt A."/>
            <person name="Yoshinaga Y."/>
            <person name="Zwiers L.-H."/>
            <person name="Turgeon B."/>
            <person name="Goodwin S."/>
            <person name="Spatafora J."/>
            <person name="Crous P."/>
            <person name="Grigoriev I."/>
        </authorList>
    </citation>
    <scope>NUCLEOTIDE SEQUENCE</scope>
    <source>
        <strain evidence="2">CBS 101060</strain>
    </source>
</reference>
<gene>
    <name evidence="2" type="ORF">M501DRAFT_1013202</name>
</gene>
<feature type="transmembrane region" description="Helical" evidence="1">
    <location>
        <begin position="51"/>
        <end position="70"/>
    </location>
</feature>
<comment type="caution">
    <text evidence="2">The sequence shown here is derived from an EMBL/GenBank/DDBJ whole genome shotgun (WGS) entry which is preliminary data.</text>
</comment>
<accession>A0A9P4VVM1</accession>
<evidence type="ECO:0000313" key="3">
    <source>
        <dbReference type="Proteomes" id="UP000799429"/>
    </source>
</evidence>
<protein>
    <submittedName>
        <fullName evidence="2">Uncharacterized protein</fullName>
    </submittedName>
</protein>
<dbReference type="AlphaFoldDB" id="A0A9P4VVM1"/>
<keyword evidence="1" id="KW-0812">Transmembrane</keyword>
<name>A0A9P4VVM1_9PEZI</name>
<feature type="transmembrane region" description="Helical" evidence="1">
    <location>
        <begin position="316"/>
        <end position="337"/>
    </location>
</feature>
<dbReference type="OrthoDB" id="2126185at2759"/>